<feature type="compositionally biased region" description="Polar residues" evidence="1">
    <location>
        <begin position="14"/>
        <end position="29"/>
    </location>
</feature>
<evidence type="ECO:0000313" key="2">
    <source>
        <dbReference type="EMBL" id="CDF38370.1"/>
    </source>
</evidence>
<feature type="compositionally biased region" description="Polar residues" evidence="1">
    <location>
        <begin position="64"/>
        <end position="79"/>
    </location>
</feature>
<evidence type="ECO:0000313" key="3">
    <source>
        <dbReference type="Proteomes" id="UP000012073"/>
    </source>
</evidence>
<organism evidence="2 3">
    <name type="scientific">Chondrus crispus</name>
    <name type="common">Carrageen Irish moss</name>
    <name type="synonym">Polymorpha crispa</name>
    <dbReference type="NCBI Taxonomy" id="2769"/>
    <lineage>
        <taxon>Eukaryota</taxon>
        <taxon>Rhodophyta</taxon>
        <taxon>Florideophyceae</taxon>
        <taxon>Rhodymeniophycidae</taxon>
        <taxon>Gigartinales</taxon>
        <taxon>Gigartinaceae</taxon>
        <taxon>Chondrus</taxon>
    </lineage>
</organism>
<dbReference type="RefSeq" id="XP_005718255.1">
    <property type="nucleotide sequence ID" value="XM_005718198.1"/>
</dbReference>
<sequence>MHLQRPSESPVPQLPQQSLGQELSNVQLSRSERDPTCRPYVPQSTPNIPQTASGVRQGAFPLSRSHQQPNAGSQPSSTVAPGAQERVAIESGVTRALQA</sequence>
<protein>
    <submittedName>
        <fullName evidence="2">Uncharacterized protein</fullName>
    </submittedName>
</protein>
<dbReference type="EMBL" id="HG001923">
    <property type="protein sequence ID" value="CDF38370.1"/>
    <property type="molecule type" value="Genomic_DNA"/>
</dbReference>
<feature type="compositionally biased region" description="Polar residues" evidence="1">
    <location>
        <begin position="42"/>
        <end position="54"/>
    </location>
</feature>
<dbReference type="GeneID" id="17325975"/>
<reference evidence="3" key="1">
    <citation type="journal article" date="2013" name="Proc. Natl. Acad. Sci. U.S.A.">
        <title>Genome structure and metabolic features in the red seaweed Chondrus crispus shed light on evolution of the Archaeplastida.</title>
        <authorList>
            <person name="Collen J."/>
            <person name="Porcel B."/>
            <person name="Carre W."/>
            <person name="Ball S.G."/>
            <person name="Chaparro C."/>
            <person name="Tonon T."/>
            <person name="Barbeyron T."/>
            <person name="Michel G."/>
            <person name="Noel B."/>
            <person name="Valentin K."/>
            <person name="Elias M."/>
            <person name="Artiguenave F."/>
            <person name="Arun A."/>
            <person name="Aury J.M."/>
            <person name="Barbosa-Neto J.F."/>
            <person name="Bothwell J.H."/>
            <person name="Bouget F.Y."/>
            <person name="Brillet L."/>
            <person name="Cabello-Hurtado F."/>
            <person name="Capella-Gutierrez S."/>
            <person name="Charrier B."/>
            <person name="Cladiere L."/>
            <person name="Cock J.M."/>
            <person name="Coelho S.M."/>
            <person name="Colleoni C."/>
            <person name="Czjzek M."/>
            <person name="Da Silva C."/>
            <person name="Delage L."/>
            <person name="Denoeud F."/>
            <person name="Deschamps P."/>
            <person name="Dittami S.M."/>
            <person name="Gabaldon T."/>
            <person name="Gachon C.M."/>
            <person name="Groisillier A."/>
            <person name="Herve C."/>
            <person name="Jabbari K."/>
            <person name="Katinka M."/>
            <person name="Kloareg B."/>
            <person name="Kowalczyk N."/>
            <person name="Labadie K."/>
            <person name="Leblanc C."/>
            <person name="Lopez P.J."/>
            <person name="McLachlan D.H."/>
            <person name="Meslet-Cladiere L."/>
            <person name="Moustafa A."/>
            <person name="Nehr Z."/>
            <person name="Nyvall Collen P."/>
            <person name="Panaud O."/>
            <person name="Partensky F."/>
            <person name="Poulain J."/>
            <person name="Rensing S.A."/>
            <person name="Rousvoal S."/>
            <person name="Samson G."/>
            <person name="Symeonidi A."/>
            <person name="Weissenbach J."/>
            <person name="Zambounis A."/>
            <person name="Wincker P."/>
            <person name="Boyen C."/>
        </authorList>
    </citation>
    <scope>NUCLEOTIDE SEQUENCE [LARGE SCALE GENOMIC DNA]</scope>
    <source>
        <strain evidence="3">cv. Stackhouse</strain>
    </source>
</reference>
<keyword evidence="3" id="KW-1185">Reference proteome</keyword>
<accession>R7QLV2</accession>
<proteinExistence type="predicted"/>
<dbReference type="KEGG" id="ccp:CHC_T00000957001"/>
<feature type="region of interest" description="Disordered" evidence="1">
    <location>
        <begin position="1"/>
        <end position="83"/>
    </location>
</feature>
<evidence type="ECO:0000256" key="1">
    <source>
        <dbReference type="SAM" id="MobiDB-lite"/>
    </source>
</evidence>
<gene>
    <name evidence="2" type="ORF">CHC_T00000957001</name>
</gene>
<dbReference type="Proteomes" id="UP000012073">
    <property type="component" value="Unassembled WGS sequence"/>
</dbReference>
<name>R7QLV2_CHOCR</name>
<dbReference type="AlphaFoldDB" id="R7QLV2"/>
<dbReference type="Gramene" id="CDF38370">
    <property type="protein sequence ID" value="CDF38370"/>
    <property type="gene ID" value="CHC_T00000957001"/>
</dbReference>